<dbReference type="Gene3D" id="3.30.70.100">
    <property type="match status" value="1"/>
</dbReference>
<reference evidence="9 10" key="1">
    <citation type="submission" date="2016-12" db="EMBL/GenBank/DDBJ databases">
        <title>Thioflexothrix psekupsii D3 genome sequencing and assembly.</title>
        <authorList>
            <person name="Fomenkov A."/>
            <person name="Vincze T."/>
            <person name="Grabovich M."/>
            <person name="Anton B.P."/>
            <person name="Dubinina G."/>
            <person name="Orlova M."/>
            <person name="Belousova E."/>
            <person name="Roberts R.J."/>
        </authorList>
    </citation>
    <scope>NUCLEOTIDE SEQUENCE [LARGE SCALE GENOMIC DNA]</scope>
    <source>
        <strain evidence="9">D3</strain>
    </source>
</reference>
<keyword evidence="5" id="KW-0969">Cilium</keyword>
<accession>A0A251X588</accession>
<dbReference type="InterPro" id="IPR001054">
    <property type="entry name" value="A/G_cyclase"/>
</dbReference>
<evidence type="ECO:0000256" key="1">
    <source>
        <dbReference type="ARBA" id="ARBA00004230"/>
    </source>
</evidence>
<comment type="caution">
    <text evidence="9">The sequence shown here is derived from an EMBL/GenBank/DDBJ whole genome shotgun (WGS) entry which is preliminary data.</text>
</comment>
<evidence type="ECO:0000256" key="6">
    <source>
        <dbReference type="ARBA" id="ARBA00023273"/>
    </source>
</evidence>
<dbReference type="PANTHER" id="PTHR43081:SF1">
    <property type="entry name" value="ADENYLATE CYCLASE, TERMINAL-DIFFERENTIATION SPECIFIC"/>
    <property type="match status" value="1"/>
</dbReference>
<dbReference type="InterPro" id="IPR029787">
    <property type="entry name" value="Nucleotide_cyclase"/>
</dbReference>
<dbReference type="InterPro" id="IPR007024">
    <property type="entry name" value="BLUF_domain"/>
</dbReference>
<dbReference type="PROSITE" id="PS50925">
    <property type="entry name" value="BLUF"/>
    <property type="match status" value="1"/>
</dbReference>
<proteinExistence type="predicted"/>
<dbReference type="EMBL" id="MSLT01000023">
    <property type="protein sequence ID" value="OUD12663.1"/>
    <property type="molecule type" value="Genomic_DNA"/>
</dbReference>
<evidence type="ECO:0000256" key="4">
    <source>
        <dbReference type="ARBA" id="ARBA00022846"/>
    </source>
</evidence>
<feature type="domain" description="BLUF" evidence="8">
    <location>
        <begin position="1"/>
        <end position="93"/>
    </location>
</feature>
<evidence type="ECO:0000259" key="8">
    <source>
        <dbReference type="PROSITE" id="PS50925"/>
    </source>
</evidence>
<keyword evidence="6" id="KW-0966">Cell projection</keyword>
<evidence type="ECO:0000256" key="2">
    <source>
        <dbReference type="ARBA" id="ARBA00011103"/>
    </source>
</evidence>
<dbReference type="Proteomes" id="UP000194798">
    <property type="component" value="Unassembled WGS sequence"/>
</dbReference>
<dbReference type="Pfam" id="PF04940">
    <property type="entry name" value="BLUF"/>
    <property type="match status" value="1"/>
</dbReference>
<evidence type="ECO:0000313" key="9">
    <source>
        <dbReference type="EMBL" id="OUD12663.1"/>
    </source>
</evidence>
<name>A0A251X588_9GAMM</name>
<dbReference type="SMART" id="SM01034">
    <property type="entry name" value="BLUF"/>
    <property type="match status" value="1"/>
</dbReference>
<gene>
    <name evidence="9" type="ORF">TPSD3_13785</name>
</gene>
<organism evidence="9 10">
    <name type="scientific">Thioflexithrix psekupsensis</name>
    <dbReference type="NCBI Taxonomy" id="1570016"/>
    <lineage>
        <taxon>Bacteria</taxon>
        <taxon>Pseudomonadati</taxon>
        <taxon>Pseudomonadota</taxon>
        <taxon>Gammaproteobacteria</taxon>
        <taxon>Thiotrichales</taxon>
        <taxon>Thioflexithrix</taxon>
    </lineage>
</organism>
<dbReference type="PROSITE" id="PS50125">
    <property type="entry name" value="GUANYLATE_CYCLASE_2"/>
    <property type="match status" value="1"/>
</dbReference>
<dbReference type="GO" id="GO:0004016">
    <property type="term" value="F:adenylate cyclase activity"/>
    <property type="evidence" value="ECO:0007669"/>
    <property type="project" value="UniProtKB-ARBA"/>
</dbReference>
<protein>
    <recommendedName>
        <fullName evidence="11">Family 3 adenylate cyclase</fullName>
    </recommendedName>
</protein>
<dbReference type="GO" id="GO:0071949">
    <property type="term" value="F:FAD binding"/>
    <property type="evidence" value="ECO:0007669"/>
    <property type="project" value="InterPro"/>
</dbReference>
<dbReference type="SUPFAM" id="SSF55073">
    <property type="entry name" value="Nucleotide cyclase"/>
    <property type="match status" value="1"/>
</dbReference>
<dbReference type="AlphaFoldDB" id="A0A251X588"/>
<dbReference type="Pfam" id="PF00211">
    <property type="entry name" value="Guanylate_cyc"/>
    <property type="match status" value="1"/>
</dbReference>
<dbReference type="Gene3D" id="3.30.70.1230">
    <property type="entry name" value="Nucleotide cyclase"/>
    <property type="match status" value="1"/>
</dbReference>
<dbReference type="SMART" id="SM00044">
    <property type="entry name" value="CYCc"/>
    <property type="match status" value="1"/>
</dbReference>
<keyword evidence="3" id="KW-0677">Repeat</keyword>
<sequence>MKRVTYISQATAHVNIDTLGEITRVSQANNKEKNITGVLLFFKNIFFQVIEGEAAIIDALYQKILCDSRHDHITCLKTELNIEQRLFSDWNMKVIDLDAEQGIVLEPVKQLLHAVTESHRVLEHYTQPSVVRIINEGRNPLECPARIVPKVIFFADIVSFSVFAEKLPVHLVMEVVNYYLDICTRHITNCGGEVMKFIGDCVMASFPQNKADQAIQAGIFILEELAHLRASSDPDARLLQQLYTGIGISAGDVIEGNIGSAQKMEYTLLGDAVNVASRLQELSREIPHALLFTREVMNLSTHGQWPFLSLGSHSIKGKAKKLDIFSINHPIVFKSEQGKKEADKIKMALDQLKNMV</sequence>
<keyword evidence="10" id="KW-1185">Reference proteome</keyword>
<keyword evidence="4" id="KW-0282">Flagellum</keyword>
<feature type="domain" description="Guanylate cyclase" evidence="7">
    <location>
        <begin position="151"/>
        <end position="280"/>
    </location>
</feature>
<dbReference type="InterPro" id="IPR036046">
    <property type="entry name" value="Acylphosphatase-like_dom_sf"/>
</dbReference>
<evidence type="ECO:0000259" key="7">
    <source>
        <dbReference type="PROSITE" id="PS50125"/>
    </source>
</evidence>
<evidence type="ECO:0008006" key="11">
    <source>
        <dbReference type="Google" id="ProtNLM"/>
    </source>
</evidence>
<dbReference type="CDD" id="cd07302">
    <property type="entry name" value="CHD"/>
    <property type="match status" value="1"/>
</dbReference>
<dbReference type="PANTHER" id="PTHR43081">
    <property type="entry name" value="ADENYLATE CYCLASE, TERMINAL-DIFFERENTIATION SPECIFIC-RELATED"/>
    <property type="match status" value="1"/>
</dbReference>
<dbReference type="InterPro" id="IPR050697">
    <property type="entry name" value="Adenylyl/Guanylyl_Cyclase_3/4"/>
</dbReference>
<comment type="subunit">
    <text evidence="2">Heterotetramer of two alpha and two beta subunits.</text>
</comment>
<comment type="subcellular location">
    <subcellularLocation>
        <location evidence="1">Cell projection</location>
        <location evidence="1">Cilium</location>
        <location evidence="1">Flagellum</location>
    </subcellularLocation>
</comment>
<dbReference type="GO" id="GO:0009190">
    <property type="term" value="P:cyclic nucleotide biosynthetic process"/>
    <property type="evidence" value="ECO:0007669"/>
    <property type="project" value="InterPro"/>
</dbReference>
<dbReference type="SUPFAM" id="SSF54975">
    <property type="entry name" value="Acylphosphatase/BLUF domain-like"/>
    <property type="match status" value="1"/>
</dbReference>
<evidence type="ECO:0000256" key="3">
    <source>
        <dbReference type="ARBA" id="ARBA00022737"/>
    </source>
</evidence>
<evidence type="ECO:0000256" key="5">
    <source>
        <dbReference type="ARBA" id="ARBA00023069"/>
    </source>
</evidence>
<evidence type="ECO:0000313" key="10">
    <source>
        <dbReference type="Proteomes" id="UP000194798"/>
    </source>
</evidence>
<dbReference type="GO" id="GO:0009882">
    <property type="term" value="F:blue light photoreceptor activity"/>
    <property type="evidence" value="ECO:0007669"/>
    <property type="project" value="InterPro"/>
</dbReference>